<dbReference type="Gene3D" id="3.40.30.10">
    <property type="entry name" value="Glutaredoxin"/>
    <property type="match status" value="1"/>
</dbReference>
<evidence type="ECO:0000313" key="9">
    <source>
        <dbReference type="Proteomes" id="UP000034491"/>
    </source>
</evidence>
<evidence type="ECO:0000313" key="8">
    <source>
        <dbReference type="EMBL" id="KKJ77765.1"/>
    </source>
</evidence>
<protein>
    <recommendedName>
        <fullName evidence="6">Glutathione-dependent peroxiredoxin</fullName>
        <ecNumber evidence="6">1.11.1.27</ecNumber>
    </recommendedName>
</protein>
<dbReference type="Pfam" id="PF08534">
    <property type="entry name" value="Redoxin"/>
    <property type="match status" value="1"/>
</dbReference>
<dbReference type="PANTHER" id="PTHR10430">
    <property type="entry name" value="PEROXIREDOXIN"/>
    <property type="match status" value="1"/>
</dbReference>
<dbReference type="FunFam" id="3.40.30.10:FF:000020">
    <property type="entry name" value="Peroxiredoxin"/>
    <property type="match status" value="1"/>
</dbReference>
<evidence type="ECO:0000256" key="1">
    <source>
        <dbReference type="ARBA" id="ARBA00022559"/>
    </source>
</evidence>
<dbReference type="OrthoDB" id="9800621at2"/>
<dbReference type="GO" id="GO:0045454">
    <property type="term" value="P:cell redox homeostasis"/>
    <property type="evidence" value="ECO:0007669"/>
    <property type="project" value="TreeGrafter"/>
</dbReference>
<dbReference type="AlphaFoldDB" id="A0A0M2RCN5"/>
<evidence type="ECO:0000256" key="4">
    <source>
        <dbReference type="ARBA" id="ARBA00023284"/>
    </source>
</evidence>
<dbReference type="InterPro" id="IPR036249">
    <property type="entry name" value="Thioredoxin-like_sf"/>
</dbReference>
<sequence>MTISVGDKVPSASVWNKNADGIDKIDFAEFCAGKTVAFFAVPGAFTPTCQEQHFPSYKDNAQKLKDKGVDIIACMSVNDPFVMKAWGDLLDPEGDIMMLADGLGELANGVGLTIDASGVGLGQRSARFSMLIKDGVVASLHVEEAGAYEASAAEVLLKDL</sequence>
<dbReference type="InterPro" id="IPR037944">
    <property type="entry name" value="PRX5-like"/>
</dbReference>
<dbReference type="STRING" id="1549748.WH95_04820"/>
<feature type="active site" description="Cysteine sulfenic acid (-SOH) intermediate" evidence="5">
    <location>
        <position position="49"/>
    </location>
</feature>
<keyword evidence="1 6" id="KW-0575">Peroxidase</keyword>
<dbReference type="EC" id="1.11.1.27" evidence="6"/>
<dbReference type="GO" id="GO:0042744">
    <property type="term" value="P:hydrogen peroxide catabolic process"/>
    <property type="evidence" value="ECO:0007669"/>
    <property type="project" value="TreeGrafter"/>
</dbReference>
<evidence type="ECO:0000256" key="2">
    <source>
        <dbReference type="ARBA" id="ARBA00022862"/>
    </source>
</evidence>
<keyword evidence="4 6" id="KW-0676">Redox-active center</keyword>
<dbReference type="InterPro" id="IPR013766">
    <property type="entry name" value="Thioredoxin_domain"/>
</dbReference>
<dbReference type="SUPFAM" id="SSF52833">
    <property type="entry name" value="Thioredoxin-like"/>
    <property type="match status" value="1"/>
</dbReference>
<dbReference type="EMBL" id="LANI01000003">
    <property type="protein sequence ID" value="KKJ77765.1"/>
    <property type="molecule type" value="Genomic_DNA"/>
</dbReference>
<keyword evidence="9" id="KW-1185">Reference proteome</keyword>
<organism evidence="8 9">
    <name type="scientific">Kiloniella litopenaei</name>
    <dbReference type="NCBI Taxonomy" id="1549748"/>
    <lineage>
        <taxon>Bacteria</taxon>
        <taxon>Pseudomonadati</taxon>
        <taxon>Pseudomonadota</taxon>
        <taxon>Alphaproteobacteria</taxon>
        <taxon>Rhodospirillales</taxon>
        <taxon>Kiloniellaceae</taxon>
        <taxon>Kiloniella</taxon>
    </lineage>
</organism>
<name>A0A0M2RCN5_9PROT</name>
<evidence type="ECO:0000256" key="6">
    <source>
        <dbReference type="RuleBase" id="RU366011"/>
    </source>
</evidence>
<keyword evidence="2 6" id="KW-0049">Antioxidant</keyword>
<comment type="function">
    <text evidence="6">Thiol-specific peroxidase that catalyzes the reduction of hydrogen peroxide and organic hydroperoxides to water and alcohols, respectively. Plays a role in cell protection against oxidative stress by detoxifying peroxides.</text>
</comment>
<comment type="similarity">
    <text evidence="6">Belongs to the peroxiredoxin family. Prx5 subfamily.</text>
</comment>
<keyword evidence="3 6" id="KW-0560">Oxidoreductase</keyword>
<evidence type="ECO:0000259" key="7">
    <source>
        <dbReference type="PROSITE" id="PS51352"/>
    </source>
</evidence>
<dbReference type="GO" id="GO:0008379">
    <property type="term" value="F:thioredoxin peroxidase activity"/>
    <property type="evidence" value="ECO:0007669"/>
    <property type="project" value="InterPro"/>
</dbReference>
<evidence type="ECO:0000256" key="3">
    <source>
        <dbReference type="ARBA" id="ARBA00023002"/>
    </source>
</evidence>
<dbReference type="Proteomes" id="UP000034491">
    <property type="component" value="Unassembled WGS sequence"/>
</dbReference>
<dbReference type="GO" id="GO:0005737">
    <property type="term" value="C:cytoplasm"/>
    <property type="evidence" value="ECO:0007669"/>
    <property type="project" value="TreeGrafter"/>
</dbReference>
<dbReference type="PATRIC" id="fig|1549748.8.peg.2446"/>
<dbReference type="GO" id="GO:0034599">
    <property type="term" value="P:cellular response to oxidative stress"/>
    <property type="evidence" value="ECO:0007669"/>
    <property type="project" value="InterPro"/>
</dbReference>
<accession>A0A0M2RCN5</accession>
<dbReference type="CDD" id="cd03013">
    <property type="entry name" value="PRX5_like"/>
    <property type="match status" value="1"/>
</dbReference>
<comment type="catalytic activity">
    <reaction evidence="6">
        <text>a hydroperoxide + 2 glutathione = an alcohol + glutathione disulfide + H2O</text>
        <dbReference type="Rhea" id="RHEA:62632"/>
        <dbReference type="ChEBI" id="CHEBI:15377"/>
        <dbReference type="ChEBI" id="CHEBI:30879"/>
        <dbReference type="ChEBI" id="CHEBI:35924"/>
        <dbReference type="ChEBI" id="CHEBI:57925"/>
        <dbReference type="ChEBI" id="CHEBI:58297"/>
        <dbReference type="EC" id="1.11.1.27"/>
    </reaction>
</comment>
<reference evidence="8 9" key="1">
    <citation type="submission" date="2015-03" db="EMBL/GenBank/DDBJ databases">
        <title>Genome sequence of Kiloniella sp. P1-1, isolated from the gut microflora of Pacific white shrimp, Penaeus vannamei.</title>
        <authorList>
            <person name="Shao Z."/>
            <person name="Wang L."/>
            <person name="Li X."/>
        </authorList>
    </citation>
    <scope>NUCLEOTIDE SEQUENCE [LARGE SCALE GENOMIC DNA]</scope>
    <source>
        <strain evidence="8 9">P1-1</strain>
    </source>
</reference>
<dbReference type="PANTHER" id="PTHR10430:SF16">
    <property type="entry name" value="PEROXIREDOXIN-5, MITOCHONDRIAL"/>
    <property type="match status" value="1"/>
</dbReference>
<proteinExistence type="inferred from homology"/>
<evidence type="ECO:0000256" key="5">
    <source>
        <dbReference type="PIRSR" id="PIRSR637944-1"/>
    </source>
</evidence>
<dbReference type="PROSITE" id="PS51352">
    <property type="entry name" value="THIOREDOXIN_2"/>
    <property type="match status" value="1"/>
</dbReference>
<dbReference type="RefSeq" id="WP_046503748.1">
    <property type="nucleotide sequence ID" value="NZ_LANI01000003.1"/>
</dbReference>
<feature type="domain" description="Thioredoxin" evidence="7">
    <location>
        <begin position="3"/>
        <end position="160"/>
    </location>
</feature>
<dbReference type="InterPro" id="IPR013740">
    <property type="entry name" value="Redoxin"/>
</dbReference>
<gene>
    <name evidence="8" type="ORF">WH95_04820</name>
</gene>
<comment type="caution">
    <text evidence="8">The sequence shown here is derived from an EMBL/GenBank/DDBJ whole genome shotgun (WGS) entry which is preliminary data.</text>
</comment>